<keyword evidence="4" id="KW-1185">Reference proteome</keyword>
<feature type="compositionally biased region" description="Polar residues" evidence="2">
    <location>
        <begin position="42"/>
        <end position="53"/>
    </location>
</feature>
<feature type="region of interest" description="Disordered" evidence="2">
    <location>
        <begin position="1"/>
        <end position="115"/>
    </location>
</feature>
<organism evidence="3 4">
    <name type="scientific">Dimargaris cristalligena</name>
    <dbReference type="NCBI Taxonomy" id="215637"/>
    <lineage>
        <taxon>Eukaryota</taxon>
        <taxon>Fungi</taxon>
        <taxon>Fungi incertae sedis</taxon>
        <taxon>Zoopagomycota</taxon>
        <taxon>Kickxellomycotina</taxon>
        <taxon>Dimargaritomycetes</taxon>
        <taxon>Dimargaritales</taxon>
        <taxon>Dimargaritaceae</taxon>
        <taxon>Dimargaris</taxon>
    </lineage>
</organism>
<reference evidence="4" key="1">
    <citation type="journal article" date="2018" name="Nat. Microbiol.">
        <title>Leveraging single-cell genomics to expand the fungal tree of life.</title>
        <authorList>
            <person name="Ahrendt S.R."/>
            <person name="Quandt C.A."/>
            <person name="Ciobanu D."/>
            <person name="Clum A."/>
            <person name="Salamov A."/>
            <person name="Andreopoulos B."/>
            <person name="Cheng J.F."/>
            <person name="Woyke T."/>
            <person name="Pelin A."/>
            <person name="Henrissat B."/>
            <person name="Reynolds N.K."/>
            <person name="Benny G.L."/>
            <person name="Smith M.E."/>
            <person name="James T.Y."/>
            <person name="Grigoriev I.V."/>
        </authorList>
    </citation>
    <scope>NUCLEOTIDE SEQUENCE [LARGE SCALE GENOMIC DNA]</scope>
    <source>
        <strain evidence="4">RSA 468</strain>
    </source>
</reference>
<evidence type="ECO:0000256" key="2">
    <source>
        <dbReference type="SAM" id="MobiDB-lite"/>
    </source>
</evidence>
<evidence type="ECO:0000313" key="4">
    <source>
        <dbReference type="Proteomes" id="UP000268162"/>
    </source>
</evidence>
<feature type="coiled-coil region" evidence="1">
    <location>
        <begin position="159"/>
        <end position="186"/>
    </location>
</feature>
<dbReference type="Proteomes" id="UP000268162">
    <property type="component" value="Unassembled WGS sequence"/>
</dbReference>
<name>A0A4P9ZWC6_9FUNG</name>
<gene>
    <name evidence="3" type="ORF">BJ085DRAFT_41219</name>
</gene>
<evidence type="ECO:0000313" key="3">
    <source>
        <dbReference type="EMBL" id="RKP36980.1"/>
    </source>
</evidence>
<accession>A0A4P9ZWC6</accession>
<dbReference type="AlphaFoldDB" id="A0A4P9ZWC6"/>
<feature type="compositionally biased region" description="Polar residues" evidence="2">
    <location>
        <begin position="21"/>
        <end position="32"/>
    </location>
</feature>
<dbReference type="EMBL" id="ML002563">
    <property type="protein sequence ID" value="RKP36980.1"/>
    <property type="molecule type" value="Genomic_DNA"/>
</dbReference>
<feature type="region of interest" description="Disordered" evidence="2">
    <location>
        <begin position="246"/>
        <end position="269"/>
    </location>
</feature>
<proteinExistence type="predicted"/>
<evidence type="ECO:0000256" key="1">
    <source>
        <dbReference type="SAM" id="Coils"/>
    </source>
</evidence>
<protein>
    <submittedName>
        <fullName evidence="3">Uncharacterized protein</fullName>
    </submittedName>
</protein>
<sequence>MSSPAKTTAEMRQSPYPTYAAVNTSEPTNMGTFQFPPPPGYTLSSSPTMSGISQGVYRHQSVGPSSPDHFSRYYFGSSPASRAGSVEPSEVGGGCSPAQRSSNGSERTRAPRSPNWSFHEKTILLQQVIIFMPQVTNREDHWRSICQSLQSHCGRHWEVSQAKQQLRDLKKKYSRVQNSNGRARSQSEVPANTTFEFHDLLATILEKERAIEASGGVHAEYMPVPMENQVSEDSGRMALLRSTPSLAGSVFTPPSHRGPKRFSLSQPYPPRCGPYPLGRHRSGSASPILLRSTGRRAAGITSAASVGPTMLNPITSAPVAATPTPRPGPHNEVRIPPICAERAEVQGGPLPAIRTASPGPRLPDSVNLEATIGELKAQVESMVAFQQESARIHQEQFRRAEEVTVQLIESIQKLAHAARR</sequence>
<keyword evidence="1" id="KW-0175">Coiled coil</keyword>